<dbReference type="Gene3D" id="3.30.60.190">
    <property type="match status" value="1"/>
</dbReference>
<dbReference type="GO" id="GO:0008270">
    <property type="term" value="F:zinc ion binding"/>
    <property type="evidence" value="ECO:0007669"/>
    <property type="project" value="UniProtKB-UniRule"/>
</dbReference>
<dbReference type="PANTHER" id="PTHR15555">
    <property type="entry name" value="ZINC FINGER HIT DOMAIN CONTAINING PROTEIN 2 PROTEIN FON -RELATED"/>
    <property type="match status" value="1"/>
</dbReference>
<comment type="caution">
    <text evidence="4">The sequence shown here is derived from an EMBL/GenBank/DDBJ whole genome shotgun (WGS) entry which is preliminary data.</text>
</comment>
<feature type="compositionally biased region" description="Basic and acidic residues" evidence="2">
    <location>
        <begin position="320"/>
        <end position="372"/>
    </location>
</feature>
<dbReference type="Pfam" id="PF04438">
    <property type="entry name" value="zf-HIT"/>
    <property type="match status" value="1"/>
</dbReference>
<dbReference type="SUPFAM" id="SSF144232">
    <property type="entry name" value="HIT/MYND zinc finger-like"/>
    <property type="match status" value="1"/>
</dbReference>
<dbReference type="EMBL" id="JAINUG010000268">
    <property type="protein sequence ID" value="KAJ8384598.1"/>
    <property type="molecule type" value="Genomic_DNA"/>
</dbReference>
<keyword evidence="5" id="KW-1185">Reference proteome</keyword>
<dbReference type="PROSITE" id="PS51083">
    <property type="entry name" value="ZF_HIT"/>
    <property type="match status" value="1"/>
</dbReference>
<accession>A0AAD7W5Y2</accession>
<keyword evidence="1" id="KW-0863">Zinc-finger</keyword>
<feature type="region of interest" description="Disordered" evidence="2">
    <location>
        <begin position="314"/>
        <end position="378"/>
    </location>
</feature>
<dbReference type="CDD" id="cd23024">
    <property type="entry name" value="zf-HIT_ZNHIT2-3"/>
    <property type="match status" value="1"/>
</dbReference>
<dbReference type="InterPro" id="IPR039646">
    <property type="entry name" value="ZNHIT2"/>
</dbReference>
<evidence type="ECO:0000259" key="3">
    <source>
        <dbReference type="PROSITE" id="PS51083"/>
    </source>
</evidence>
<feature type="compositionally biased region" description="Acidic residues" evidence="2">
    <location>
        <begin position="238"/>
        <end position="248"/>
    </location>
</feature>
<evidence type="ECO:0000313" key="4">
    <source>
        <dbReference type="EMBL" id="KAJ8384598.1"/>
    </source>
</evidence>
<evidence type="ECO:0000313" key="5">
    <source>
        <dbReference type="Proteomes" id="UP001221898"/>
    </source>
</evidence>
<keyword evidence="1" id="KW-0479">Metal-binding</keyword>
<dbReference type="AlphaFoldDB" id="A0AAD7W5Y2"/>
<feature type="domain" description="HIT-type" evidence="3">
    <location>
        <begin position="82"/>
        <end position="115"/>
    </location>
</feature>
<keyword evidence="1" id="KW-0862">Zinc</keyword>
<proteinExistence type="predicted"/>
<reference evidence="4" key="1">
    <citation type="journal article" date="2023" name="Science">
        <title>Genome structures resolve the early diversification of teleost fishes.</title>
        <authorList>
            <person name="Parey E."/>
            <person name="Louis A."/>
            <person name="Montfort J."/>
            <person name="Bouchez O."/>
            <person name="Roques C."/>
            <person name="Iampietro C."/>
            <person name="Lluch J."/>
            <person name="Castinel A."/>
            <person name="Donnadieu C."/>
            <person name="Desvignes T."/>
            <person name="Floi Bucao C."/>
            <person name="Jouanno E."/>
            <person name="Wen M."/>
            <person name="Mejri S."/>
            <person name="Dirks R."/>
            <person name="Jansen H."/>
            <person name="Henkel C."/>
            <person name="Chen W.J."/>
            <person name="Zahm M."/>
            <person name="Cabau C."/>
            <person name="Klopp C."/>
            <person name="Thompson A.W."/>
            <person name="Robinson-Rechavi M."/>
            <person name="Braasch I."/>
            <person name="Lecointre G."/>
            <person name="Bobe J."/>
            <person name="Postlethwait J.H."/>
            <person name="Berthelot C."/>
            <person name="Roest Crollius H."/>
            <person name="Guiguen Y."/>
        </authorList>
    </citation>
    <scope>NUCLEOTIDE SEQUENCE</scope>
    <source>
        <strain evidence="4">NC1722</strain>
    </source>
</reference>
<dbReference type="InterPro" id="IPR007529">
    <property type="entry name" value="Znf_HIT"/>
</dbReference>
<dbReference type="Proteomes" id="UP001221898">
    <property type="component" value="Unassembled WGS sequence"/>
</dbReference>
<organism evidence="4 5">
    <name type="scientific">Aldrovandia affinis</name>
    <dbReference type="NCBI Taxonomy" id="143900"/>
    <lineage>
        <taxon>Eukaryota</taxon>
        <taxon>Metazoa</taxon>
        <taxon>Chordata</taxon>
        <taxon>Craniata</taxon>
        <taxon>Vertebrata</taxon>
        <taxon>Euteleostomi</taxon>
        <taxon>Actinopterygii</taxon>
        <taxon>Neopterygii</taxon>
        <taxon>Teleostei</taxon>
        <taxon>Notacanthiformes</taxon>
        <taxon>Halosauridae</taxon>
        <taxon>Aldrovandia</taxon>
    </lineage>
</organism>
<protein>
    <recommendedName>
        <fullName evidence="3">HIT-type domain-containing protein</fullName>
    </recommendedName>
</protein>
<feature type="region of interest" description="Disordered" evidence="2">
    <location>
        <begin position="221"/>
        <end position="248"/>
    </location>
</feature>
<sequence length="378" mass="42220">MNPILRPRIPQCVRTLLTDIGPRHERQYHREEDDNETEGVTVDGIELPRRGDVDPGDLIAPAGLREEREEGDKGSRKQVRICGLCLSKPPCYTCPRCNVPYCGLACYRGSAHSACSEEFYKESVIRELRGRGETEEEGKRRMQEILLRLNREGEGKEEGIAEVLREMEEGEREMEEGEEGGALGNGDILALLSRLAEIQSTGGGNQGEIEDILTKLKEIGEKEAHGERDESVARLGDVEEGEEGEEQDLAERFSGLDIDSLSEDQLWALLPRQHKERFEGLVKGGAIGGLVPLWSSWWERHEGEEGALIELLEGEEDGEEEHKRNWKEVDGDSAKGGEEEKGEKGSLRERNKERVSAGGEERRGAHTWERRGGSIGKG</sequence>
<gene>
    <name evidence="4" type="ORF">AAFF_G00200350</name>
</gene>
<evidence type="ECO:0000256" key="1">
    <source>
        <dbReference type="PROSITE-ProRule" id="PRU00453"/>
    </source>
</evidence>
<feature type="compositionally biased region" description="Basic and acidic residues" evidence="2">
    <location>
        <begin position="221"/>
        <end position="232"/>
    </location>
</feature>
<name>A0AAD7W5Y2_9TELE</name>
<dbReference type="PANTHER" id="PTHR15555:SF0">
    <property type="entry name" value="ZINC FINGER HIT DOMAIN-CONTAINING PROTEIN 2"/>
    <property type="match status" value="1"/>
</dbReference>
<evidence type="ECO:0000256" key="2">
    <source>
        <dbReference type="SAM" id="MobiDB-lite"/>
    </source>
</evidence>